<proteinExistence type="predicted"/>
<organism evidence="2">
    <name type="scientific">Aliivibrio wodanis</name>
    <dbReference type="NCBI Taxonomy" id="80852"/>
    <lineage>
        <taxon>Bacteria</taxon>
        <taxon>Pseudomonadati</taxon>
        <taxon>Pseudomonadota</taxon>
        <taxon>Gammaproteobacteria</taxon>
        <taxon>Vibrionales</taxon>
        <taxon>Vibrionaceae</taxon>
        <taxon>Aliivibrio</taxon>
    </lineage>
</organism>
<evidence type="ECO:0008006" key="3">
    <source>
        <dbReference type="Google" id="ProtNLM"/>
    </source>
</evidence>
<dbReference type="AlphaFoldDB" id="A0A5Q4Z4T3"/>
<keyword evidence="1" id="KW-0732">Signal</keyword>
<evidence type="ECO:0000313" key="2">
    <source>
        <dbReference type="EMBL" id="VVV05865.1"/>
    </source>
</evidence>
<protein>
    <recommendedName>
        <fullName evidence="3">Lipoprotein</fullName>
    </recommendedName>
</protein>
<dbReference type="EMBL" id="LR721751">
    <property type="protein sequence ID" value="VVV05865.1"/>
    <property type="molecule type" value="Genomic_DNA"/>
</dbReference>
<accession>A0A5Q4Z4T3</accession>
<reference evidence="2" key="1">
    <citation type="submission" date="2019-09" db="EMBL/GenBank/DDBJ databases">
        <authorList>
            <person name="Hjerde E."/>
        </authorList>
    </citation>
    <scope>NUCLEOTIDE SEQUENCE</scope>
    <source>
        <strain evidence="2">06/09/160</strain>
    </source>
</reference>
<sequence>MIKIVSKTVLLVLAALSISGCAEHISERNGTKVDVVPVTYSLSLKVKPKQFKSAEKELNIFLNEHKKLILTQKITLTWRTKLGKEWVNETQKRLLIKGVSEHNITVEQNRAGFGERFDYEIKVTVHKALLSVCQYPKVGHYGEPGDGCYSESARWQSMVNPEKMLNKSLNADYTNK</sequence>
<name>A0A5Q4Z4T3_9GAMM</name>
<dbReference type="PROSITE" id="PS51257">
    <property type="entry name" value="PROKAR_LIPOPROTEIN"/>
    <property type="match status" value="1"/>
</dbReference>
<feature type="signal peptide" evidence="1">
    <location>
        <begin position="1"/>
        <end position="22"/>
    </location>
</feature>
<evidence type="ECO:0000256" key="1">
    <source>
        <dbReference type="SAM" id="SignalP"/>
    </source>
</evidence>
<feature type="chain" id="PRO_5024440500" description="Lipoprotein" evidence="1">
    <location>
        <begin position="23"/>
        <end position="176"/>
    </location>
</feature>
<gene>
    <name evidence="2" type="ORF">AW0309160_03348</name>
</gene>